<evidence type="ECO:0000313" key="14">
    <source>
        <dbReference type="EMBL" id="KAG8053403.1"/>
    </source>
</evidence>
<name>A0A8J5VMH0_ZIZPA</name>
<feature type="compositionally biased region" description="Low complexity" evidence="11">
    <location>
        <begin position="711"/>
        <end position="731"/>
    </location>
</feature>
<reference evidence="14" key="1">
    <citation type="journal article" date="2021" name="bioRxiv">
        <title>Whole Genome Assembly and Annotation of Northern Wild Rice, Zizania palustris L., Supports a Whole Genome Duplication in the Zizania Genus.</title>
        <authorList>
            <person name="Haas M."/>
            <person name="Kono T."/>
            <person name="Macchietto M."/>
            <person name="Millas R."/>
            <person name="McGilp L."/>
            <person name="Shao M."/>
            <person name="Duquette J."/>
            <person name="Hirsch C.N."/>
            <person name="Kimball J."/>
        </authorList>
    </citation>
    <scope>NUCLEOTIDE SEQUENCE</scope>
    <source>
        <tissue evidence="14">Fresh leaf tissue</tissue>
    </source>
</reference>
<evidence type="ECO:0000256" key="3">
    <source>
        <dbReference type="ARBA" id="ARBA00022475"/>
    </source>
</evidence>
<evidence type="ECO:0000259" key="12">
    <source>
        <dbReference type="PROSITE" id="PS50089"/>
    </source>
</evidence>
<feature type="domain" description="RING-type" evidence="12">
    <location>
        <begin position="438"/>
        <end position="477"/>
    </location>
</feature>
<comment type="function">
    <text evidence="9">May be a cell surface adhesion protein.</text>
</comment>
<evidence type="ECO:0000256" key="2">
    <source>
        <dbReference type="ARBA" id="ARBA00007843"/>
    </source>
</evidence>
<evidence type="ECO:0000256" key="4">
    <source>
        <dbReference type="ARBA" id="ARBA00022622"/>
    </source>
</evidence>
<dbReference type="AlphaFoldDB" id="A0A8J5VMH0"/>
<feature type="domain" description="FAS1" evidence="13">
    <location>
        <begin position="542"/>
        <end position="686"/>
    </location>
</feature>
<dbReference type="InterPro" id="IPR000782">
    <property type="entry name" value="FAS1_domain"/>
</dbReference>
<dbReference type="Proteomes" id="UP000729402">
    <property type="component" value="Unassembled WGS sequence"/>
</dbReference>
<evidence type="ECO:0000256" key="9">
    <source>
        <dbReference type="ARBA" id="ARBA00024686"/>
    </source>
</evidence>
<dbReference type="Pfam" id="PF13639">
    <property type="entry name" value="zf-RING_2"/>
    <property type="match status" value="1"/>
</dbReference>
<evidence type="ECO:0000256" key="7">
    <source>
        <dbReference type="ARBA" id="ARBA00023136"/>
    </source>
</evidence>
<keyword evidence="4" id="KW-0449">Lipoprotein</keyword>
<dbReference type="GO" id="GO:0098552">
    <property type="term" value="C:side of membrane"/>
    <property type="evidence" value="ECO:0007669"/>
    <property type="project" value="UniProtKB-KW"/>
</dbReference>
<keyword evidence="10" id="KW-0862">Zinc</keyword>
<dbReference type="GO" id="GO:0009834">
    <property type="term" value="P:plant-type secondary cell wall biogenesis"/>
    <property type="evidence" value="ECO:0007669"/>
    <property type="project" value="TreeGrafter"/>
</dbReference>
<dbReference type="PROSITE" id="PS50213">
    <property type="entry name" value="FAS1"/>
    <property type="match status" value="1"/>
</dbReference>
<sequence length="757" mass="80498">MDHIRTRNEALNEPPLGQKLFMHAGSVAIIPSDLPSSSQTAQYPGHRVRNSGALHNPYVHYPTGSSHGHVSYNAQAEPPITYPHSSEEEFTPMSSHVDNRRAALKRKNPIIHPADSIHADDYYGGSSSSTQFSNYLQPNVLPLTEPLHPQMPLSIGTSNWNGQCLASQEGSQRNVRARQNYANISAEPRSVHSTSNVSPSTIVKRNGTSFSTQTRIVPSAHIAGASVMSSREMPYSSSIGSSYSAGFAVPTLHGSSDSAIYTNGAPAPRAVHGDTVPTYAHLSSLASSSSTAAPHAATIPSYPPAISAATSISTRATQPFSIGAVSSSRLRHAPVGQANSVRNRRARSAYYGVHPSMIDAQRLAMMQQLVFRTREAPDPHRDMRMDIDSMSYEDLLALGESIGNVNTGLTDEKISGCLKEVICCSSDEMQNDQDDESCAICLEEYKDKCLLGILKCNHEFHSGCIKKWLQKAHQITCKKLSKLRKLEGDSILASTMQAMQRFVWFVMLSMAMTAAAQGPAAAPALPTTPTPTPAAPAPVAGTTNITGVLAKAGQFNTFIRLLRSTGVAEQIDNQLNSSRNGMTVFAPTDNAFTSLPSGTLNSLSDQQKNSLVQFHVLSTLIPMSQFDTVSNPLRTQAGNNSPGQYPLNVTAEGQQVNISTGVVNATVDNSLYTGDNLVVYQVNKVLLPMAIYGTPAPAPAPLAPAKKKGKTPASSVAEAPEAAADATPDATTSLAATGPSAAGVGMVLAMAVVWLAL</sequence>
<keyword evidence="8" id="KW-0325">Glycoprotein</keyword>
<dbReference type="Pfam" id="PF02469">
    <property type="entry name" value="Fasciclin"/>
    <property type="match status" value="1"/>
</dbReference>
<evidence type="ECO:0000259" key="13">
    <source>
        <dbReference type="PROSITE" id="PS50213"/>
    </source>
</evidence>
<dbReference type="GO" id="GO:0005886">
    <property type="term" value="C:plasma membrane"/>
    <property type="evidence" value="ECO:0007669"/>
    <property type="project" value="UniProtKB-SubCell"/>
</dbReference>
<keyword evidence="15" id="KW-1185">Reference proteome</keyword>
<feature type="region of interest" description="Disordered" evidence="11">
    <location>
        <begin position="702"/>
        <end position="731"/>
    </location>
</feature>
<dbReference type="PANTHER" id="PTHR32077">
    <property type="entry name" value="FASCICLIN-LIKE ARABINOGALACTAN PROTEIN"/>
    <property type="match status" value="1"/>
</dbReference>
<evidence type="ECO:0000256" key="8">
    <source>
        <dbReference type="ARBA" id="ARBA00023180"/>
    </source>
</evidence>
<keyword evidence="10" id="KW-0863">Zinc-finger</keyword>
<dbReference type="EMBL" id="JAAALK010000288">
    <property type="protein sequence ID" value="KAG8053403.1"/>
    <property type="molecule type" value="Genomic_DNA"/>
</dbReference>
<proteinExistence type="inferred from homology"/>
<dbReference type="FunFam" id="2.30.180.10:FF:000006">
    <property type="entry name" value="Fasciclin-like arabinogalactan protein 11"/>
    <property type="match status" value="1"/>
</dbReference>
<evidence type="ECO:0000256" key="11">
    <source>
        <dbReference type="SAM" id="MobiDB-lite"/>
    </source>
</evidence>
<comment type="caution">
    <text evidence="14">The sequence shown here is derived from an EMBL/GenBank/DDBJ whole genome shotgun (WGS) entry which is preliminary data.</text>
</comment>
<dbReference type="PANTHER" id="PTHR32077:SF65">
    <property type="entry name" value="FASCICLIN-LIKE ARABINOGALACTAN PROTEIN 11"/>
    <property type="match status" value="1"/>
</dbReference>
<dbReference type="SMART" id="SM00554">
    <property type="entry name" value="FAS1"/>
    <property type="match status" value="1"/>
</dbReference>
<evidence type="ECO:0000256" key="6">
    <source>
        <dbReference type="ARBA" id="ARBA00022974"/>
    </source>
</evidence>
<dbReference type="InterPro" id="IPR001841">
    <property type="entry name" value="Znf_RING"/>
</dbReference>
<evidence type="ECO:0008006" key="16">
    <source>
        <dbReference type="Google" id="ProtNLM"/>
    </source>
</evidence>
<evidence type="ECO:0000256" key="5">
    <source>
        <dbReference type="ARBA" id="ARBA00022729"/>
    </source>
</evidence>
<feature type="region of interest" description="Disordered" evidence="11">
    <location>
        <begin position="33"/>
        <end position="53"/>
    </location>
</feature>
<reference evidence="14" key="2">
    <citation type="submission" date="2021-02" db="EMBL/GenBank/DDBJ databases">
        <authorList>
            <person name="Kimball J.A."/>
            <person name="Haas M.W."/>
            <person name="Macchietto M."/>
            <person name="Kono T."/>
            <person name="Duquette J."/>
            <person name="Shao M."/>
        </authorList>
    </citation>
    <scope>NUCLEOTIDE SEQUENCE</scope>
    <source>
        <tissue evidence="14">Fresh leaf tissue</tissue>
    </source>
</reference>
<dbReference type="OrthoDB" id="8062037at2759"/>
<keyword evidence="4" id="KW-0336">GPI-anchor</keyword>
<evidence type="ECO:0000313" key="15">
    <source>
        <dbReference type="Proteomes" id="UP000729402"/>
    </source>
</evidence>
<keyword evidence="5" id="KW-0732">Signal</keyword>
<protein>
    <recommendedName>
        <fullName evidence="16">RING-type domain-containing protein</fullName>
    </recommendedName>
</protein>
<organism evidence="14 15">
    <name type="scientific">Zizania palustris</name>
    <name type="common">Northern wild rice</name>
    <dbReference type="NCBI Taxonomy" id="103762"/>
    <lineage>
        <taxon>Eukaryota</taxon>
        <taxon>Viridiplantae</taxon>
        <taxon>Streptophyta</taxon>
        <taxon>Embryophyta</taxon>
        <taxon>Tracheophyta</taxon>
        <taxon>Spermatophyta</taxon>
        <taxon>Magnoliopsida</taxon>
        <taxon>Liliopsida</taxon>
        <taxon>Poales</taxon>
        <taxon>Poaceae</taxon>
        <taxon>BOP clade</taxon>
        <taxon>Oryzoideae</taxon>
        <taxon>Oryzeae</taxon>
        <taxon>Zizaniinae</taxon>
        <taxon>Zizania</taxon>
    </lineage>
</organism>
<evidence type="ECO:0000256" key="10">
    <source>
        <dbReference type="PROSITE-ProRule" id="PRU00175"/>
    </source>
</evidence>
<evidence type="ECO:0000256" key="1">
    <source>
        <dbReference type="ARBA" id="ARBA00004609"/>
    </source>
</evidence>
<comment type="subcellular location">
    <subcellularLocation>
        <location evidence="1">Cell membrane</location>
        <topology evidence="1">Lipid-anchor</topology>
        <topology evidence="1">GPI-anchor</topology>
    </subcellularLocation>
</comment>
<dbReference type="GO" id="GO:0008270">
    <property type="term" value="F:zinc ion binding"/>
    <property type="evidence" value="ECO:0007669"/>
    <property type="project" value="UniProtKB-KW"/>
</dbReference>
<keyword evidence="6" id="KW-0654">Proteoglycan</keyword>
<dbReference type="PROSITE" id="PS50089">
    <property type="entry name" value="ZF_RING_2"/>
    <property type="match status" value="1"/>
</dbReference>
<gene>
    <name evidence="14" type="ORF">GUJ93_ZPchr0001g31004</name>
</gene>
<keyword evidence="7" id="KW-0472">Membrane</keyword>
<keyword evidence="3" id="KW-1003">Cell membrane</keyword>
<comment type="similarity">
    <text evidence="2">Belongs to the fasciclin-like AGP family.</text>
</comment>
<dbReference type="InterPro" id="IPR045003">
    <property type="entry name" value="FLA_A"/>
</dbReference>
<accession>A0A8J5VMH0</accession>
<keyword evidence="10" id="KW-0479">Metal-binding</keyword>
<dbReference type="SMART" id="SM00184">
    <property type="entry name" value="RING"/>
    <property type="match status" value="1"/>
</dbReference>